<accession>A0ABQ2PI50</accession>
<dbReference type="SUPFAM" id="SSF141868">
    <property type="entry name" value="EAL domain-like"/>
    <property type="match status" value="1"/>
</dbReference>
<comment type="caution">
    <text evidence="2">The sequence shown here is derived from an EMBL/GenBank/DDBJ whole genome shotgun (WGS) entry which is preliminary data.</text>
</comment>
<dbReference type="Gene3D" id="3.20.20.450">
    <property type="entry name" value="EAL domain"/>
    <property type="match status" value="1"/>
</dbReference>
<keyword evidence="3" id="KW-1185">Reference proteome</keyword>
<dbReference type="PROSITE" id="PS50883">
    <property type="entry name" value="EAL"/>
    <property type="match status" value="1"/>
</dbReference>
<dbReference type="InterPro" id="IPR001633">
    <property type="entry name" value="EAL_dom"/>
</dbReference>
<name>A0ABQ2PI50_9NEIS</name>
<protein>
    <recommendedName>
        <fullName evidence="1">EAL domain-containing protein</fullName>
    </recommendedName>
</protein>
<dbReference type="InterPro" id="IPR050706">
    <property type="entry name" value="Cyclic-di-GMP_PDE-like"/>
</dbReference>
<dbReference type="PANTHER" id="PTHR33121:SF70">
    <property type="entry name" value="SIGNALING PROTEIN YKOW"/>
    <property type="match status" value="1"/>
</dbReference>
<dbReference type="CDD" id="cd01948">
    <property type="entry name" value="EAL"/>
    <property type="match status" value="1"/>
</dbReference>
<dbReference type="InterPro" id="IPR035919">
    <property type="entry name" value="EAL_sf"/>
</dbReference>
<feature type="domain" description="EAL" evidence="1">
    <location>
        <begin position="238"/>
        <end position="492"/>
    </location>
</feature>
<organism evidence="2 3">
    <name type="scientific">Silvimonas amylolytica</name>
    <dbReference type="NCBI Taxonomy" id="449663"/>
    <lineage>
        <taxon>Bacteria</taxon>
        <taxon>Pseudomonadati</taxon>
        <taxon>Pseudomonadota</taxon>
        <taxon>Betaproteobacteria</taxon>
        <taxon>Neisseriales</taxon>
        <taxon>Chitinibacteraceae</taxon>
        <taxon>Silvimonas</taxon>
    </lineage>
</organism>
<dbReference type="EMBL" id="BMLY01000001">
    <property type="protein sequence ID" value="GGP25061.1"/>
    <property type="molecule type" value="Genomic_DNA"/>
</dbReference>
<evidence type="ECO:0000313" key="3">
    <source>
        <dbReference type="Proteomes" id="UP000621859"/>
    </source>
</evidence>
<dbReference type="PANTHER" id="PTHR33121">
    <property type="entry name" value="CYCLIC DI-GMP PHOSPHODIESTERASE PDEF"/>
    <property type="match status" value="1"/>
</dbReference>
<dbReference type="Pfam" id="PF00563">
    <property type="entry name" value="EAL"/>
    <property type="match status" value="1"/>
</dbReference>
<dbReference type="SMART" id="SM00052">
    <property type="entry name" value="EAL"/>
    <property type="match status" value="1"/>
</dbReference>
<dbReference type="RefSeq" id="WP_188689326.1">
    <property type="nucleotide sequence ID" value="NZ_BMLY01000001.1"/>
</dbReference>
<reference evidence="3" key="1">
    <citation type="journal article" date="2019" name="Int. J. Syst. Evol. Microbiol.">
        <title>The Global Catalogue of Microorganisms (GCM) 10K type strain sequencing project: providing services to taxonomists for standard genome sequencing and annotation.</title>
        <authorList>
            <consortium name="The Broad Institute Genomics Platform"/>
            <consortium name="The Broad Institute Genome Sequencing Center for Infectious Disease"/>
            <person name="Wu L."/>
            <person name="Ma J."/>
        </authorList>
    </citation>
    <scope>NUCLEOTIDE SEQUENCE [LARGE SCALE GENOMIC DNA]</scope>
    <source>
        <strain evidence="3">CGMCC 1.8860</strain>
    </source>
</reference>
<sequence>MKRKIALAVCFAAPLVLANIGLVWFAQISVHKELTAVSASILGTVDASLVSSRQTADELHQHLYEQGSAAMQTRAECDAQLRLGLDQAISRSAFIDAIYVQRWHQQVCSTHTGGDQHNALRTYPSLEYDYVDGYSVLFLFRPDYFLESIKAQAADRYEQIVLQIGNTYLSSKATTRLRPAFNHEWVVESDAGAARVFVEASRTLAWAYVLDSIFTWNAIALVMGWLMFGQARRYFSAAWQFDAALAKAVQFQEITPHYQPLYRLSDLTLSGVEILARWRTADGGFVPADRFVARAEELGLIADLTRLMMHLSSAQLPAMTLPAGSSVALNLSAEAMLDEALVADVINWASQVQGYGLQPVVELTERSFVEISRTNRIETVLARLQEHHVRIALDDFGAEYSSLGYLHRFDFDCIKIDGLFLDGLDVSPNADRVLDCILQLTAVLGVKVVVEKVETAAQLAWLSARRVDAVQGYFFGRPQAAPAWQQPAIWPMESVDIASVPLEPAEKII</sequence>
<evidence type="ECO:0000259" key="1">
    <source>
        <dbReference type="PROSITE" id="PS50883"/>
    </source>
</evidence>
<evidence type="ECO:0000313" key="2">
    <source>
        <dbReference type="EMBL" id="GGP25061.1"/>
    </source>
</evidence>
<dbReference type="Proteomes" id="UP000621859">
    <property type="component" value="Unassembled WGS sequence"/>
</dbReference>
<gene>
    <name evidence="2" type="ORF">GCM10010971_08800</name>
</gene>
<proteinExistence type="predicted"/>